<evidence type="ECO:0000313" key="2">
    <source>
        <dbReference type="Proteomes" id="UP000827724"/>
    </source>
</evidence>
<comment type="caution">
    <text evidence="1">The sequence shown here is derived from an EMBL/GenBank/DDBJ whole genome shotgun (WGS) entry which is preliminary data.</text>
</comment>
<keyword evidence="2" id="KW-1185">Reference proteome</keyword>
<accession>A0A9P8QPK8</accession>
<dbReference type="AlphaFoldDB" id="A0A9P8QPK8"/>
<proteinExistence type="predicted"/>
<dbReference type="EMBL" id="JAIWOZ010000003">
    <property type="protein sequence ID" value="KAH6607260.1"/>
    <property type="molecule type" value="Genomic_DNA"/>
</dbReference>
<evidence type="ECO:0000313" key="1">
    <source>
        <dbReference type="EMBL" id="KAH6607260.1"/>
    </source>
</evidence>
<protein>
    <submittedName>
        <fullName evidence="1">Uncharacterized protein</fullName>
    </submittedName>
</protein>
<sequence>MPPGSHSVPCSMPPGSHAVPYTAPPNYGAAPYEAPQYPSAALYPAASGVNPAFSLPPSTSCTAPSLPPSNFHQANFADAGKSLETMAMNTPAVGLPGDVGRFPGFFSHGDGQSGTGNWQQG</sequence>
<gene>
    <name evidence="1" type="ORF">Trco_003573</name>
</gene>
<dbReference type="Proteomes" id="UP000827724">
    <property type="component" value="Unassembled WGS sequence"/>
</dbReference>
<name>A0A9P8QPK8_9HYPO</name>
<organism evidence="1 2">
    <name type="scientific">Trichoderma cornu-damae</name>
    <dbReference type="NCBI Taxonomy" id="654480"/>
    <lineage>
        <taxon>Eukaryota</taxon>
        <taxon>Fungi</taxon>
        <taxon>Dikarya</taxon>
        <taxon>Ascomycota</taxon>
        <taxon>Pezizomycotina</taxon>
        <taxon>Sordariomycetes</taxon>
        <taxon>Hypocreomycetidae</taxon>
        <taxon>Hypocreales</taxon>
        <taxon>Hypocreaceae</taxon>
        <taxon>Trichoderma</taxon>
    </lineage>
</organism>
<reference evidence="1" key="1">
    <citation type="submission" date="2021-08" db="EMBL/GenBank/DDBJ databases">
        <title>Chromosome-Level Trichoderma cornu-damae using Hi-C Data.</title>
        <authorList>
            <person name="Kim C.S."/>
        </authorList>
    </citation>
    <scope>NUCLEOTIDE SEQUENCE</scope>
    <source>
        <strain evidence="1">KA19-0412C</strain>
    </source>
</reference>